<comment type="caution">
    <text evidence="2">The sequence shown here is derived from an EMBL/GenBank/DDBJ whole genome shotgun (WGS) entry which is preliminary data.</text>
</comment>
<feature type="transmembrane region" description="Helical" evidence="1">
    <location>
        <begin position="2613"/>
        <end position="2634"/>
    </location>
</feature>
<organism evidence="2 3">
    <name type="scientific">Paramecium octaurelia</name>
    <dbReference type="NCBI Taxonomy" id="43137"/>
    <lineage>
        <taxon>Eukaryota</taxon>
        <taxon>Sar</taxon>
        <taxon>Alveolata</taxon>
        <taxon>Ciliophora</taxon>
        <taxon>Intramacronucleata</taxon>
        <taxon>Oligohymenophorea</taxon>
        <taxon>Peniculida</taxon>
        <taxon>Parameciidae</taxon>
        <taxon>Paramecium</taxon>
    </lineage>
</organism>
<dbReference type="PANTHER" id="PTHR11319">
    <property type="entry name" value="G PROTEIN-COUPLED RECEPTOR-RELATED"/>
    <property type="match status" value="1"/>
</dbReference>
<dbReference type="Proteomes" id="UP000683925">
    <property type="component" value="Unassembled WGS sequence"/>
</dbReference>
<sequence>MKIQTPSFYLPLVFCFTYCYQFNEDLLISNSNPVEMKYIPQIQNSLQFEFWSFCIANWQVISYPWVEQEPNKMKTKQQLLFYMKTLNDNRVLAFLYTNVITNTEVTHHLFVDEKMNQIYYNPSEYEGIWILNVITFKGSKLCFETLGTTQNYNIFEFEIKKQIRDLALYVGGSGIINGVYELAIFRGRLSKIFMNELVRSIYQIFSQRISFLRQNEYEYTINLLPDLFNFDGIVQKEFEFEQFGRRFSIFGWVKYYTQDAYQLKKYLLVRLTLFKNYQDEIELGDELLKVTVDIDQSDSQNSGYDVLAHHYWMPYPSPLDQNPKNDKISLRGDLQYLDLLQKWHFVSFEYGLNSYDQRSQFKLNYFEDVDLVSKTYYLGNQQYNNLFINTKYYAIFGGDYTIYEKMKGQISGFYFKSNYYFDLNIEFNCHYSCQTCDGPLNSNCLSCYDNNERVFLEEFHKCVCPFGQFERNKVCLSYADFYPTLNYMEIKIELPISQCMFGYFYLPENQQCIKCPQSSSYNVLCVDCLLNPADWYIRPICTTDFVTQQVNKDQDAYTKQLRPALDYDLYYIDNNFKLILLEGVNDFCDIKKVLTTNCFELNVKHLSSMTFGICKQNRYYSNLSCNLLDYACIKLTQSEKKCQECISGYYISEDGYSCLQCSQSCKSCDGITQCTSCELNFGLVNGQCQRCGKFCSSCKYSNELKILRCLFCIDTHLYYLSLNAEDCKINEIENCKYAFEISDSNPSINSLDHDFIKYEEQTLTKCAKCEDGYYFDDSLLLCIKDQLENCQQFFKRMQGIQEYSICLFGPYNPDNLIYSFIDQCPKFKLHCLYCVIEQLTIHLVGEVQAPKKASYKCLSCENGFYASKRTGECQSCPSELHCLSCYQQNKFTKDNWKNEIQAFYRVTIDLLNANHKFTDYGLSQNDQDYEILCNKCEQGYEFYGENCIQICPESCLECVIINNTNICVKCRQGLVGRNRSLIDNKCVSCPQNCQLCKERDEQQVHQINPLFNNQQYSYFSYFCLSGFTGIFDQELGTYVDCQDGPCLKQIIINLNLYCNLDEYEQQLNLLYSDQEKLKFRQDNILSDDLFSNSSFKYFETQEFYQMANEKSIKQILIKIVSQQKQICMVTDQLQISQNFSSNIFSAIDVELEIYGNEITTLKFKKQLLLVNFKKVHIEGIRIEIEYFTFGPNLLHFTSLFEQTIELVNINYKQDFDLTTFYTIISNATNILIQDFDVKDCTRGFSIRSLIRIEQTQSQQSIKIINFSLINSSFENLHLFWFDLKEDDLVEINNVIIQNVVFNSALVYQTKGELLVNQIQISSCRISSQSGLFQISSLRNFRLNQFDFISNEIISGKIFNLNQYVSLMNLNFIKNELLESTLLFYNEKVHIEFIFIQNAIFQLNKHSESAKFMKIIQITQPNQKIMMNSISILENQLFENKHQTTDNLLDITLMYLEAQSVKIDKLTFEKLYGIPDLVIVNANVFQLNEISIQQHDNHNFKGLYQNFDCFLQSIENRFFYAWIKIYDVPIIDITHLRISKAQSINYPIIEIKTSILTFQTLKQIKFSELHLIQNLLLITNKINIASIIKISSEEDYQIDVINSTFEKNLMHQYIYIDQINSCLILFVDCKSCTFHLNNLIIKNNMITNSSNSIFYFQSRSIEIHNCSFVENNLFDYSILQPYLYWGFRIDQKIFMEEVIDTFPIKVKTGNAKIICQQILIRNFTIFNSTVSGLYLQLEKESSVQIQDAVVSLISPSIYQVDENGGAFFIDTSFSVSQVISFINIFASKISCRNHGGLLYIQNVLEATKISFSNIVINDVYSLKGSMLYVEFSLLAKQQQVILENLTLTNSNTFNEANSQLQQALKFGRSLFQINNANLVILKNIMIFSLFHESFAFLSKTLIIELINCRISNSIIQNSLVSVNSTQSNSSIRIVECHFTNISALDHIPITERCNRQSQNVEIQQYVCSNDSVLQESPLWLMQKQNKDNLLNSYCIINQINLYQQPIQSLIDIEPYFTFIEISELNLKSIKCDICQNGLLNINIQENETIIIMNSISIYDNQCGELGCFNIKKSIEKHRILQSLIQNINEKQYDLRVQNYKCIQNFAQSGTCLQIQDVKTLIKDSIFSNNIAKSQGGSIYVIGNEAFFILNSVISFNKAKFGGGLFLKDQIVQNLIKQRTIIYGNIGVQYGNDFGQLPSQLQISIDLDSFLPKVKIVENENILIEQIKIGSYKLFLQTYSDSLYVPNGQALSKYQFFNWKKQEYMQYNFHLRLIPMDLFNNVQENLVNTQCEISGRILKEKDDSNFTSDFTSFSQVTFNQSDYNFDNIAFYLDDQQNLTLQLQFHCNSIFAPIYGKNQEIIGFHNNYYIRMNIQSLPCQLGEIKSVFDGTCIPCNASQGLYSLVLNSNNCSQKDDFSTSEINSAQLKLKPGFWRPYFDTDQINQCINLLDNCNGGWIEGDTSCYEGHIGALCEECDIENIRGFGYFSTNKKYSCGSCIDDNQNIAAITAISLWTLISILISVRSNVSLNEQMVLKKVIQKLIRSNMQYHSNFGILIKMTTNHLQIVSVIFTFRFQTFIDIDNIVTAISNPIQSMTHSLDCLLKDMFDVQIHYSRIIWQIIMPFIYIFVFLVLYWFALKINKLKYNLNVITTTLIYMYIYLQPFLVGRLISLISFRQISGFFWIQANVAYRYDTQLHYQWLFKFCLPILILISLILPTYFLISLYSNKSQLNEKRTRQKWGYLYNEYKIQAYYWEIIKIIVKQLLIIFLSYYDENIVKKGILLLSLVYLYWELSKRYQPYALFILNKLDAYSANVCGISIAVGIGIYIDQQNQSYQIQIPYFIILFALNLQYLIKILKEIILTFLEENFLFFDKIKEIIITAMPWITKYALLQKLLQNRNVQKQRIALRYLKIKKYLINQAQKSLAFKNNLYGVKIISNSVPKYSSV</sequence>
<proteinExistence type="predicted"/>
<keyword evidence="1" id="KW-0472">Membrane</keyword>
<dbReference type="SMART" id="SM00710">
    <property type="entry name" value="PbH1"/>
    <property type="match status" value="5"/>
</dbReference>
<feature type="transmembrane region" description="Helical" evidence="1">
    <location>
        <begin position="2697"/>
        <end position="2719"/>
    </location>
</feature>
<feature type="transmembrane region" description="Helical" evidence="1">
    <location>
        <begin position="2748"/>
        <end position="2766"/>
    </location>
</feature>
<dbReference type="InterPro" id="IPR006626">
    <property type="entry name" value="PbH1"/>
</dbReference>
<dbReference type="OrthoDB" id="307908at2759"/>
<gene>
    <name evidence="2" type="ORF">POCTA_138.1.T0330063</name>
</gene>
<feature type="transmembrane region" description="Helical" evidence="1">
    <location>
        <begin position="2502"/>
        <end position="2520"/>
    </location>
</feature>
<dbReference type="CDD" id="cd00064">
    <property type="entry name" value="FU"/>
    <property type="match status" value="2"/>
</dbReference>
<feature type="transmembrane region" description="Helical" evidence="1">
    <location>
        <begin position="2808"/>
        <end position="2825"/>
    </location>
</feature>
<keyword evidence="1" id="KW-1133">Transmembrane helix</keyword>
<reference evidence="2" key="1">
    <citation type="submission" date="2021-01" db="EMBL/GenBank/DDBJ databases">
        <authorList>
            <consortium name="Genoscope - CEA"/>
            <person name="William W."/>
        </authorList>
    </citation>
    <scope>NUCLEOTIDE SEQUENCE</scope>
</reference>
<evidence type="ECO:0000256" key="1">
    <source>
        <dbReference type="SAM" id="Phobius"/>
    </source>
</evidence>
<feature type="transmembrane region" description="Helical" evidence="1">
    <location>
        <begin position="2837"/>
        <end position="2855"/>
    </location>
</feature>
<dbReference type="PANTHER" id="PTHR11319:SF35">
    <property type="entry name" value="OUTER MEMBRANE PROTEIN PMPC-RELATED"/>
    <property type="match status" value="1"/>
</dbReference>
<dbReference type="InterPro" id="IPR006212">
    <property type="entry name" value="Furin_repeat"/>
</dbReference>
<dbReference type="OMA" id="SCLECVI"/>
<accession>A0A8S1U0T2</accession>
<keyword evidence="1" id="KW-0812">Transmembrane</keyword>
<dbReference type="EMBL" id="CAJJDP010000033">
    <property type="protein sequence ID" value="CAD8156959.1"/>
    <property type="molecule type" value="Genomic_DNA"/>
</dbReference>
<keyword evidence="3" id="KW-1185">Reference proteome</keyword>
<feature type="transmembrane region" description="Helical" evidence="1">
    <location>
        <begin position="2646"/>
        <end position="2667"/>
    </location>
</feature>
<name>A0A8S1U0T2_PAROT</name>
<protein>
    <submittedName>
        <fullName evidence="2">Uncharacterized protein</fullName>
    </submittedName>
</protein>
<evidence type="ECO:0000313" key="2">
    <source>
        <dbReference type="EMBL" id="CAD8156959.1"/>
    </source>
</evidence>
<dbReference type="SMART" id="SM00261">
    <property type="entry name" value="FU"/>
    <property type="match status" value="3"/>
</dbReference>
<evidence type="ECO:0000313" key="3">
    <source>
        <dbReference type="Proteomes" id="UP000683925"/>
    </source>
</evidence>